<feature type="compositionally biased region" description="Basic and acidic residues" evidence="1">
    <location>
        <begin position="125"/>
        <end position="139"/>
    </location>
</feature>
<evidence type="ECO:0000313" key="3">
    <source>
        <dbReference type="Proteomes" id="UP001286313"/>
    </source>
</evidence>
<reference evidence="2" key="1">
    <citation type="submission" date="2023-10" db="EMBL/GenBank/DDBJ databases">
        <title>Genome assemblies of two species of porcelain crab, Petrolisthes cinctipes and Petrolisthes manimaculis (Anomura: Porcellanidae).</title>
        <authorList>
            <person name="Angst P."/>
        </authorList>
    </citation>
    <scope>NUCLEOTIDE SEQUENCE</scope>
    <source>
        <strain evidence="2">PB745_01</strain>
        <tissue evidence="2">Gill</tissue>
    </source>
</reference>
<accession>A0AAE1BM49</accession>
<feature type="compositionally biased region" description="Basic and acidic residues" evidence="1">
    <location>
        <begin position="51"/>
        <end position="111"/>
    </location>
</feature>
<sequence>MLIVRWGEAAGWVDDEASLVVLDAPDWHRPPLSCTTPASSYCGSLLRRKEESLRRRENRSQGEGRRRGVREKEGEEESWRRKEKRSQGEEESGKRREKEGEGGRRGVKEKEGEEESWMVNKREKRSQGEGGRRGVVDGK</sequence>
<organism evidence="2 3">
    <name type="scientific">Petrolisthes cinctipes</name>
    <name type="common">Flat porcelain crab</name>
    <dbReference type="NCBI Taxonomy" id="88211"/>
    <lineage>
        <taxon>Eukaryota</taxon>
        <taxon>Metazoa</taxon>
        <taxon>Ecdysozoa</taxon>
        <taxon>Arthropoda</taxon>
        <taxon>Crustacea</taxon>
        <taxon>Multicrustacea</taxon>
        <taxon>Malacostraca</taxon>
        <taxon>Eumalacostraca</taxon>
        <taxon>Eucarida</taxon>
        <taxon>Decapoda</taxon>
        <taxon>Pleocyemata</taxon>
        <taxon>Anomura</taxon>
        <taxon>Galatheoidea</taxon>
        <taxon>Porcellanidae</taxon>
        <taxon>Petrolisthes</taxon>
    </lineage>
</organism>
<dbReference type="Proteomes" id="UP001286313">
    <property type="component" value="Unassembled WGS sequence"/>
</dbReference>
<gene>
    <name evidence="2" type="ORF">Pcinc_040497</name>
</gene>
<keyword evidence="3" id="KW-1185">Reference proteome</keyword>
<evidence type="ECO:0000313" key="2">
    <source>
        <dbReference type="EMBL" id="KAK3852933.1"/>
    </source>
</evidence>
<name>A0AAE1BM49_PETCI</name>
<dbReference type="EMBL" id="JAWQEG010007180">
    <property type="protein sequence ID" value="KAK3852933.1"/>
    <property type="molecule type" value="Genomic_DNA"/>
</dbReference>
<dbReference type="AlphaFoldDB" id="A0AAE1BM49"/>
<comment type="caution">
    <text evidence="2">The sequence shown here is derived from an EMBL/GenBank/DDBJ whole genome shotgun (WGS) entry which is preliminary data.</text>
</comment>
<protein>
    <submittedName>
        <fullName evidence="2">Uncharacterized protein</fullName>
    </submittedName>
</protein>
<feature type="region of interest" description="Disordered" evidence="1">
    <location>
        <begin position="51"/>
        <end position="139"/>
    </location>
</feature>
<proteinExistence type="predicted"/>
<evidence type="ECO:0000256" key="1">
    <source>
        <dbReference type="SAM" id="MobiDB-lite"/>
    </source>
</evidence>